<evidence type="ECO:0000313" key="5">
    <source>
        <dbReference type="Proteomes" id="UP000677054"/>
    </source>
</evidence>
<feature type="domain" description="BTB" evidence="3">
    <location>
        <begin position="30"/>
        <end position="95"/>
    </location>
</feature>
<feature type="compositionally biased region" description="Basic residues" evidence="2">
    <location>
        <begin position="174"/>
        <end position="183"/>
    </location>
</feature>
<dbReference type="PANTHER" id="PTHR23110:SF98">
    <property type="entry name" value="PRE-LOLA-G, ISOFORM C-RELATED"/>
    <property type="match status" value="1"/>
</dbReference>
<dbReference type="Proteomes" id="UP000677054">
    <property type="component" value="Unassembled WGS sequence"/>
</dbReference>
<reference evidence="4" key="1">
    <citation type="submission" date="2020-11" db="EMBL/GenBank/DDBJ databases">
        <authorList>
            <person name="Tran Van P."/>
        </authorList>
    </citation>
    <scope>NUCLEOTIDE SEQUENCE</scope>
</reference>
<accession>A0A7R9FSV6</accession>
<name>A0A7R9FSV6_9CRUS</name>
<feature type="compositionally biased region" description="Acidic residues" evidence="2">
    <location>
        <begin position="284"/>
        <end position="301"/>
    </location>
</feature>
<dbReference type="Gene3D" id="3.30.160.60">
    <property type="entry name" value="Classic Zinc Finger"/>
    <property type="match status" value="1"/>
</dbReference>
<proteinExistence type="predicted"/>
<dbReference type="OrthoDB" id="5560627at2759"/>
<dbReference type="PROSITE" id="PS00028">
    <property type="entry name" value="ZINC_FINGER_C2H2_1"/>
    <property type="match status" value="2"/>
</dbReference>
<dbReference type="GO" id="GO:0048513">
    <property type="term" value="P:animal organ development"/>
    <property type="evidence" value="ECO:0007669"/>
    <property type="project" value="UniProtKB-ARBA"/>
</dbReference>
<feature type="region of interest" description="Disordered" evidence="2">
    <location>
        <begin position="198"/>
        <end position="312"/>
    </location>
</feature>
<organism evidence="4">
    <name type="scientific">Darwinula stevensoni</name>
    <dbReference type="NCBI Taxonomy" id="69355"/>
    <lineage>
        <taxon>Eukaryota</taxon>
        <taxon>Metazoa</taxon>
        <taxon>Ecdysozoa</taxon>
        <taxon>Arthropoda</taxon>
        <taxon>Crustacea</taxon>
        <taxon>Oligostraca</taxon>
        <taxon>Ostracoda</taxon>
        <taxon>Podocopa</taxon>
        <taxon>Podocopida</taxon>
        <taxon>Darwinulocopina</taxon>
        <taxon>Darwinuloidea</taxon>
        <taxon>Darwinulidae</taxon>
        <taxon>Darwinula</taxon>
    </lineage>
</organism>
<dbReference type="Pfam" id="PF12874">
    <property type="entry name" value="zf-met"/>
    <property type="match status" value="1"/>
</dbReference>
<dbReference type="InterPro" id="IPR013087">
    <property type="entry name" value="Znf_C2H2_type"/>
</dbReference>
<dbReference type="PANTHER" id="PTHR23110">
    <property type="entry name" value="BTB DOMAIN TRANSCRIPTION FACTOR"/>
    <property type="match status" value="1"/>
</dbReference>
<evidence type="ECO:0000313" key="4">
    <source>
        <dbReference type="EMBL" id="CAD7253804.1"/>
    </source>
</evidence>
<evidence type="ECO:0000256" key="2">
    <source>
        <dbReference type="SAM" id="MobiDB-lite"/>
    </source>
</evidence>
<keyword evidence="5" id="KW-1185">Reference proteome</keyword>
<dbReference type="GO" id="GO:0003006">
    <property type="term" value="P:developmental process involved in reproduction"/>
    <property type="evidence" value="ECO:0007669"/>
    <property type="project" value="UniProtKB-ARBA"/>
</dbReference>
<dbReference type="EMBL" id="LR906236">
    <property type="protein sequence ID" value="CAD7253804.1"/>
    <property type="molecule type" value="Genomic_DNA"/>
</dbReference>
<evidence type="ECO:0000256" key="1">
    <source>
        <dbReference type="ARBA" id="ARBA00023242"/>
    </source>
</evidence>
<dbReference type="EMBL" id="CAJPEV010006719">
    <property type="protein sequence ID" value="CAG0904331.1"/>
    <property type="molecule type" value="Genomic_DNA"/>
</dbReference>
<dbReference type="AlphaFoldDB" id="A0A7R9FSV6"/>
<dbReference type="SMART" id="SM00355">
    <property type="entry name" value="ZnF_C2H2"/>
    <property type="match status" value="2"/>
</dbReference>
<dbReference type="InterPro" id="IPR051095">
    <property type="entry name" value="Dros_DevTransReg"/>
</dbReference>
<keyword evidence="1" id="KW-0539">Nucleus</keyword>
<dbReference type="GO" id="GO:0006357">
    <property type="term" value="P:regulation of transcription by RNA polymerase II"/>
    <property type="evidence" value="ECO:0007669"/>
    <property type="project" value="TreeGrafter"/>
</dbReference>
<dbReference type="InterPro" id="IPR011333">
    <property type="entry name" value="SKP1/BTB/POZ_sf"/>
</dbReference>
<gene>
    <name evidence="4" type="ORF">DSTB1V02_LOCUS13550</name>
</gene>
<evidence type="ECO:0000259" key="3">
    <source>
        <dbReference type="PROSITE" id="PS50097"/>
    </source>
</evidence>
<dbReference type="Pfam" id="PF00651">
    <property type="entry name" value="BTB"/>
    <property type="match status" value="1"/>
</dbReference>
<sequence length="387" mass="42679">MSELFLLKWNNHHPNLVDVFDQLLKRGAFIDVTLSCSGRNFQAHRVVLSACSTYFQELLMNTPCKHPVIFLRDVSCVEMESLLTFMYKGEVNIAQENLSSLLRLAQALQIKGLTDVGDSSPRNHPSSPREDSFEGYPSLQDPARFMGNYNDVNEVPRMLNDSGIMVNPSPFPKPGRRSRKRHMPRFSVKEYLSAAVSSEPVFEVTPTNEAQPDEKKILVEEDGNKPEDDSGLEPDHEGDKDLDAAGNALTDGVKSEGSGEEKDMDMDAGGGTDEGRMSETTGGDNEDESSNPGTNEEETNDGDVPGYPLSLAGSVTNSPAPFRCPLCPSVLSSSSSYGRHLKKHGAQAGCVPLYRCDACNYYCYRKDNFEKHFASQKHQKLASKTLP</sequence>
<dbReference type="PROSITE" id="PS50097">
    <property type="entry name" value="BTB"/>
    <property type="match status" value="1"/>
</dbReference>
<dbReference type="SMART" id="SM00225">
    <property type="entry name" value="BTB"/>
    <property type="match status" value="1"/>
</dbReference>
<feature type="compositionally biased region" description="Basic and acidic residues" evidence="2">
    <location>
        <begin position="212"/>
        <end position="243"/>
    </location>
</feature>
<dbReference type="GO" id="GO:0048468">
    <property type="term" value="P:cell development"/>
    <property type="evidence" value="ECO:0007669"/>
    <property type="project" value="UniProtKB-ARBA"/>
</dbReference>
<feature type="region of interest" description="Disordered" evidence="2">
    <location>
        <begin position="114"/>
        <end position="149"/>
    </location>
</feature>
<dbReference type="GO" id="GO:0005634">
    <property type="term" value="C:nucleus"/>
    <property type="evidence" value="ECO:0007669"/>
    <property type="project" value="TreeGrafter"/>
</dbReference>
<dbReference type="CDD" id="cd18315">
    <property type="entry name" value="BTB_POZ_BAB-like"/>
    <property type="match status" value="1"/>
</dbReference>
<protein>
    <recommendedName>
        <fullName evidence="3">BTB domain-containing protein</fullName>
    </recommendedName>
</protein>
<dbReference type="Gene3D" id="3.30.710.10">
    <property type="entry name" value="Potassium Channel Kv1.1, Chain A"/>
    <property type="match status" value="1"/>
</dbReference>
<dbReference type="InterPro" id="IPR000210">
    <property type="entry name" value="BTB/POZ_dom"/>
</dbReference>
<dbReference type="SUPFAM" id="SSF54695">
    <property type="entry name" value="POZ domain"/>
    <property type="match status" value="1"/>
</dbReference>
<feature type="region of interest" description="Disordered" evidence="2">
    <location>
        <begin position="161"/>
        <end position="183"/>
    </location>
</feature>